<reference evidence="6" key="1">
    <citation type="submission" date="2021-01" db="EMBL/GenBank/DDBJ databases">
        <title>Modified the classification status of verrucomicrobia.</title>
        <authorList>
            <person name="Feng X."/>
        </authorList>
    </citation>
    <scope>NUCLEOTIDE SEQUENCE</scope>
    <source>
        <strain evidence="6">5K15</strain>
    </source>
</reference>
<evidence type="ECO:0000313" key="7">
    <source>
        <dbReference type="Proteomes" id="UP000634206"/>
    </source>
</evidence>
<feature type="binding site" evidence="3">
    <location>
        <position position="133"/>
    </location>
    <ligand>
        <name>substrate</name>
    </ligand>
</feature>
<comment type="caution">
    <text evidence="6">The sequence shown here is derived from an EMBL/GenBank/DDBJ whole genome shotgun (WGS) entry which is preliminary data.</text>
</comment>
<evidence type="ECO:0000256" key="3">
    <source>
        <dbReference type="PIRSR" id="PIRSR605511-2"/>
    </source>
</evidence>
<dbReference type="Proteomes" id="UP000634206">
    <property type="component" value="Unassembled WGS sequence"/>
</dbReference>
<feature type="binding site" evidence="3">
    <location>
        <position position="48"/>
    </location>
    <ligand>
        <name>a divalent metal cation</name>
        <dbReference type="ChEBI" id="CHEBI:60240"/>
    </ligand>
</feature>
<dbReference type="GO" id="GO:0046872">
    <property type="term" value="F:metal ion binding"/>
    <property type="evidence" value="ECO:0007669"/>
    <property type="project" value="UniProtKB-KW"/>
</dbReference>
<feature type="domain" description="SMP-30/Gluconolactonase/LRE-like region" evidence="5">
    <location>
        <begin position="46"/>
        <end position="284"/>
    </location>
</feature>
<evidence type="ECO:0000256" key="2">
    <source>
        <dbReference type="PIRSR" id="PIRSR605511-1"/>
    </source>
</evidence>
<dbReference type="InterPro" id="IPR013658">
    <property type="entry name" value="SGL"/>
</dbReference>
<proteinExistence type="predicted"/>
<feature type="active site" description="Proton donor/acceptor" evidence="2">
    <location>
        <position position="230"/>
    </location>
</feature>
<name>A0AAE2SE87_9BACT</name>
<keyword evidence="3" id="KW-0862">Zinc</keyword>
<comment type="cofactor">
    <cofactor evidence="3">
        <name>Zn(2+)</name>
        <dbReference type="ChEBI" id="CHEBI:29105"/>
    </cofactor>
    <text evidence="3">Binds 1 divalent metal cation per subunit.</text>
</comment>
<dbReference type="PANTHER" id="PTHR47572">
    <property type="entry name" value="LIPOPROTEIN-RELATED"/>
    <property type="match status" value="1"/>
</dbReference>
<feature type="signal peptide" evidence="4">
    <location>
        <begin position="1"/>
        <end position="20"/>
    </location>
</feature>
<evidence type="ECO:0000313" key="6">
    <source>
        <dbReference type="EMBL" id="MBK1855294.1"/>
    </source>
</evidence>
<evidence type="ECO:0000259" key="5">
    <source>
        <dbReference type="Pfam" id="PF08450"/>
    </source>
</evidence>
<feature type="binding site" evidence="3">
    <location>
        <position position="230"/>
    </location>
    <ligand>
        <name>a divalent metal cation</name>
        <dbReference type="ChEBI" id="CHEBI:60240"/>
    </ligand>
</feature>
<keyword evidence="7" id="KW-1185">Reference proteome</keyword>
<dbReference type="AlphaFoldDB" id="A0AAE2SE87"/>
<evidence type="ECO:0000256" key="1">
    <source>
        <dbReference type="ARBA" id="ARBA00022801"/>
    </source>
</evidence>
<dbReference type="Pfam" id="PF08450">
    <property type="entry name" value="SGL"/>
    <property type="match status" value="1"/>
</dbReference>
<keyword evidence="4" id="KW-0732">Signal</keyword>
<dbReference type="EMBL" id="JAENIG010000006">
    <property type="protein sequence ID" value="MBK1855294.1"/>
    <property type="molecule type" value="Genomic_DNA"/>
</dbReference>
<gene>
    <name evidence="6" type="ORF">JIN83_10015</name>
</gene>
<organism evidence="6 7">
    <name type="scientific">Oceaniferula flava</name>
    <dbReference type="NCBI Taxonomy" id="2800421"/>
    <lineage>
        <taxon>Bacteria</taxon>
        <taxon>Pseudomonadati</taxon>
        <taxon>Verrucomicrobiota</taxon>
        <taxon>Verrucomicrobiia</taxon>
        <taxon>Verrucomicrobiales</taxon>
        <taxon>Verrucomicrobiaceae</taxon>
        <taxon>Oceaniferula</taxon>
    </lineage>
</organism>
<feature type="chain" id="PRO_5042057615" evidence="4">
    <location>
        <begin position="21"/>
        <end position="299"/>
    </location>
</feature>
<dbReference type="InterPro" id="IPR051262">
    <property type="entry name" value="SMP-30/CGR1_Lactonase"/>
</dbReference>
<dbReference type="SUPFAM" id="SSF63829">
    <property type="entry name" value="Calcium-dependent phosphotriesterase"/>
    <property type="match status" value="1"/>
</dbReference>
<keyword evidence="1" id="KW-0378">Hydrolase</keyword>
<protein>
    <submittedName>
        <fullName evidence="6">SMP-30/gluconolactonase/LRE family protein</fullName>
    </submittedName>
</protein>
<dbReference type="RefSeq" id="WP_309489907.1">
    <property type="nucleotide sequence ID" value="NZ_JAENIG010000006.1"/>
</dbReference>
<dbReference type="Gene3D" id="2.120.10.30">
    <property type="entry name" value="TolB, C-terminal domain"/>
    <property type="match status" value="1"/>
</dbReference>
<keyword evidence="3" id="KW-0479">Metal-binding</keyword>
<dbReference type="PRINTS" id="PR01790">
    <property type="entry name" value="SMP30FAMILY"/>
</dbReference>
<sequence>MKSLPIHLLLAWLTCMPAFAEKRERLADAIVAPDTEVKRLATGMKFTEGPVWIGAENKLIFSDIPNSMLMQWSEKEGLQPFRKVEQSNGNLLDAEGRLLSCQHAGRNIIRIDNDGSQMVLVDKYQGKKFNSPNDLAVHSDGSIWFTDPSYGLRGRAAETPGKWVYRFDPKTKQVEVVYKGFDMPNGIAFSPDENVLYIADSGKIGKIRAFKVSGKNIDPQPLFEIDLRCDGMCLDREGRLYTTAGGGIHVYDPSGKKITLIPVPEKPANVCFGGEQFDTLFITARKSLYSVKTLQQGAQ</sequence>
<dbReference type="GO" id="GO:0016787">
    <property type="term" value="F:hydrolase activity"/>
    <property type="evidence" value="ECO:0007669"/>
    <property type="project" value="UniProtKB-KW"/>
</dbReference>
<feature type="binding site" evidence="3">
    <location>
        <position position="185"/>
    </location>
    <ligand>
        <name>a divalent metal cation</name>
        <dbReference type="ChEBI" id="CHEBI:60240"/>
    </ligand>
</feature>
<dbReference type="InterPro" id="IPR011042">
    <property type="entry name" value="6-blade_b-propeller_TolB-like"/>
</dbReference>
<dbReference type="PANTHER" id="PTHR47572:SF4">
    <property type="entry name" value="LACTONASE DRP35"/>
    <property type="match status" value="1"/>
</dbReference>
<accession>A0AAE2SE87</accession>
<dbReference type="InterPro" id="IPR005511">
    <property type="entry name" value="SMP-30"/>
</dbReference>
<evidence type="ECO:0000256" key="4">
    <source>
        <dbReference type="SAM" id="SignalP"/>
    </source>
</evidence>